<comment type="catalytic activity">
    <reaction evidence="1">
        <text>ATP + protein L-histidine = ADP + protein N-phospho-L-histidine.</text>
        <dbReference type="EC" id="2.7.13.3"/>
    </reaction>
</comment>
<dbReference type="PANTHER" id="PTHR45339:SF1">
    <property type="entry name" value="HYBRID SIGNAL TRANSDUCTION HISTIDINE KINASE J"/>
    <property type="match status" value="1"/>
</dbReference>
<evidence type="ECO:0000313" key="17">
    <source>
        <dbReference type="EMBL" id="QOP40834.1"/>
    </source>
</evidence>
<protein>
    <recommendedName>
        <fullName evidence="3">histidine kinase</fullName>
        <ecNumber evidence="3">2.7.13.3</ecNumber>
    </recommendedName>
</protein>
<evidence type="ECO:0000256" key="12">
    <source>
        <dbReference type="ARBA" id="ARBA00023136"/>
    </source>
</evidence>
<evidence type="ECO:0000256" key="3">
    <source>
        <dbReference type="ARBA" id="ARBA00012438"/>
    </source>
</evidence>
<keyword evidence="18" id="KW-1185">Reference proteome</keyword>
<dbReference type="KEGG" id="smax:FJR03_03400"/>
<gene>
    <name evidence="17" type="ORF">FJR03_03400</name>
</gene>
<dbReference type="CDD" id="cd17546">
    <property type="entry name" value="REC_hyHK_CKI1_RcsC-like"/>
    <property type="match status" value="1"/>
</dbReference>
<dbReference type="CDD" id="cd00082">
    <property type="entry name" value="HisKA"/>
    <property type="match status" value="1"/>
</dbReference>
<dbReference type="EC" id="2.7.13.3" evidence="3"/>
<proteinExistence type="predicted"/>
<dbReference type="InterPro" id="IPR003594">
    <property type="entry name" value="HATPase_dom"/>
</dbReference>
<evidence type="ECO:0000259" key="15">
    <source>
        <dbReference type="PROSITE" id="PS50109"/>
    </source>
</evidence>
<dbReference type="CDD" id="cd16922">
    <property type="entry name" value="HATPase_EvgS-ArcB-TorS-like"/>
    <property type="match status" value="1"/>
</dbReference>
<evidence type="ECO:0000313" key="18">
    <source>
        <dbReference type="Proteomes" id="UP000593910"/>
    </source>
</evidence>
<evidence type="ECO:0000259" key="16">
    <source>
        <dbReference type="PROSITE" id="PS50110"/>
    </source>
</evidence>
<feature type="domain" description="Histidine kinase" evidence="15">
    <location>
        <begin position="573"/>
        <end position="796"/>
    </location>
</feature>
<dbReference type="InterPro" id="IPR001789">
    <property type="entry name" value="Sig_transdc_resp-reg_receiver"/>
</dbReference>
<keyword evidence="6" id="KW-0812">Transmembrane</keyword>
<dbReference type="InterPro" id="IPR005467">
    <property type="entry name" value="His_kinase_dom"/>
</dbReference>
<dbReference type="Gene3D" id="1.10.287.130">
    <property type="match status" value="1"/>
</dbReference>
<dbReference type="CDD" id="cd01007">
    <property type="entry name" value="PBP2_BvgS_HisK_like"/>
    <property type="match status" value="2"/>
</dbReference>
<dbReference type="Proteomes" id="UP000593910">
    <property type="component" value="Chromosome"/>
</dbReference>
<dbReference type="InterPro" id="IPR011006">
    <property type="entry name" value="CheY-like_superfamily"/>
</dbReference>
<dbReference type="Pfam" id="PF00512">
    <property type="entry name" value="HisKA"/>
    <property type="match status" value="1"/>
</dbReference>
<dbReference type="Pfam" id="PF00497">
    <property type="entry name" value="SBP_bac_3"/>
    <property type="match status" value="2"/>
</dbReference>
<keyword evidence="11" id="KW-0902">Two-component regulatory system</keyword>
<evidence type="ECO:0000256" key="6">
    <source>
        <dbReference type="ARBA" id="ARBA00022692"/>
    </source>
</evidence>
<dbReference type="PROSITE" id="PS50109">
    <property type="entry name" value="HIS_KIN"/>
    <property type="match status" value="1"/>
</dbReference>
<dbReference type="SMART" id="SM00388">
    <property type="entry name" value="HisKA"/>
    <property type="match status" value="1"/>
</dbReference>
<dbReference type="InterPro" id="IPR036890">
    <property type="entry name" value="HATPase_C_sf"/>
</dbReference>
<evidence type="ECO:0000256" key="9">
    <source>
        <dbReference type="ARBA" id="ARBA00022840"/>
    </source>
</evidence>
<evidence type="ECO:0000256" key="7">
    <source>
        <dbReference type="ARBA" id="ARBA00022741"/>
    </source>
</evidence>
<dbReference type="PROSITE" id="PS50110">
    <property type="entry name" value="RESPONSE_REGULATORY"/>
    <property type="match status" value="1"/>
</dbReference>
<dbReference type="SMART" id="SM00448">
    <property type="entry name" value="REC"/>
    <property type="match status" value="1"/>
</dbReference>
<dbReference type="FunFam" id="3.30.565.10:FF:000010">
    <property type="entry name" value="Sensor histidine kinase RcsC"/>
    <property type="match status" value="1"/>
</dbReference>
<evidence type="ECO:0000256" key="2">
    <source>
        <dbReference type="ARBA" id="ARBA00004370"/>
    </source>
</evidence>
<dbReference type="SMART" id="SM00387">
    <property type="entry name" value="HATPase_c"/>
    <property type="match status" value="1"/>
</dbReference>
<keyword evidence="9" id="KW-0067">ATP-binding</keyword>
<dbReference type="SMART" id="SM00062">
    <property type="entry name" value="PBPb"/>
    <property type="match status" value="2"/>
</dbReference>
<dbReference type="SUPFAM" id="SSF52172">
    <property type="entry name" value="CheY-like"/>
    <property type="match status" value="1"/>
</dbReference>
<feature type="modified residue" description="4-aspartylphosphate" evidence="13">
    <location>
        <position position="871"/>
    </location>
</feature>
<dbReference type="GO" id="GO:0016020">
    <property type="term" value="C:membrane"/>
    <property type="evidence" value="ECO:0007669"/>
    <property type="project" value="UniProtKB-SubCell"/>
</dbReference>
<evidence type="ECO:0000256" key="5">
    <source>
        <dbReference type="ARBA" id="ARBA00022679"/>
    </source>
</evidence>
<evidence type="ECO:0000256" key="10">
    <source>
        <dbReference type="ARBA" id="ARBA00022989"/>
    </source>
</evidence>
<keyword evidence="5" id="KW-0808">Transferase</keyword>
<dbReference type="InterPro" id="IPR003661">
    <property type="entry name" value="HisK_dim/P_dom"/>
</dbReference>
<keyword evidence="7" id="KW-0547">Nucleotide-binding</keyword>
<keyword evidence="12" id="KW-0472">Membrane</keyword>
<organism evidence="17 18">
    <name type="scientific">Sulfurimonas marina</name>
    <dbReference type="NCBI Taxonomy" id="2590551"/>
    <lineage>
        <taxon>Bacteria</taxon>
        <taxon>Pseudomonadati</taxon>
        <taxon>Campylobacterota</taxon>
        <taxon>Epsilonproteobacteria</taxon>
        <taxon>Campylobacterales</taxon>
        <taxon>Sulfurimonadaceae</taxon>
        <taxon>Sulfurimonas</taxon>
    </lineage>
</organism>
<accession>A0A7M1ATT9</accession>
<feature type="domain" description="Response regulatory" evidence="16">
    <location>
        <begin position="822"/>
        <end position="935"/>
    </location>
</feature>
<evidence type="ECO:0000256" key="8">
    <source>
        <dbReference type="ARBA" id="ARBA00022777"/>
    </source>
</evidence>
<keyword evidence="8" id="KW-0418">Kinase</keyword>
<dbReference type="Pfam" id="PF02518">
    <property type="entry name" value="HATPase_c"/>
    <property type="match status" value="1"/>
</dbReference>
<keyword evidence="14" id="KW-0175">Coiled coil</keyword>
<keyword evidence="4 13" id="KW-0597">Phosphoprotein</keyword>
<name>A0A7M1ATT9_9BACT</name>
<dbReference type="InterPro" id="IPR036097">
    <property type="entry name" value="HisK_dim/P_sf"/>
</dbReference>
<dbReference type="Gene3D" id="3.40.50.2300">
    <property type="match status" value="1"/>
</dbReference>
<reference evidence="17 18" key="1">
    <citation type="submission" date="2019-06" db="EMBL/GenBank/DDBJ databases">
        <title>Sulfurimonas gotlandica sp. nov., a chemoautotrophic and psychrotolerant epsilonproteobacterium isolated from a pelagic redoxcline, and an emended description of the genus Sulfurimonas.</title>
        <authorList>
            <person name="Wang S."/>
            <person name="Jiang L."/>
            <person name="Shao Z."/>
        </authorList>
    </citation>
    <scope>NUCLEOTIDE SEQUENCE [LARGE SCALE GENOMIC DNA]</scope>
    <source>
        <strain evidence="17 18">B2</strain>
    </source>
</reference>
<dbReference type="GO" id="GO:0000155">
    <property type="term" value="F:phosphorelay sensor kinase activity"/>
    <property type="evidence" value="ECO:0007669"/>
    <property type="project" value="InterPro"/>
</dbReference>
<dbReference type="RefSeq" id="WP_193114255.1">
    <property type="nucleotide sequence ID" value="NZ_CP041165.1"/>
</dbReference>
<evidence type="ECO:0000256" key="13">
    <source>
        <dbReference type="PROSITE-ProRule" id="PRU00169"/>
    </source>
</evidence>
<dbReference type="PRINTS" id="PR00344">
    <property type="entry name" value="BCTRLSENSOR"/>
</dbReference>
<sequence length="1036" mass="118745">MKLFFQIYILFVVLSTQIWANVVFTQEEKEYIKEHPIVILGSDYRWPPFDFVDAHNRHSGLSEDFIRLIEKKSGLKFRIKSEVWAKTLQNAKEKKYDGLVCAVKTEDRKKYFKFTTPYLNVPMVVITQNGKNIHTIKDLKGKTVSINRSSYIHEWLQEKYPQIKIIPSSSNEESLEWVSLGKADAYIGNLAVGTYIINKNILNNLHIVEKLKEFSTSVSIAIDKDNVTLFNIIQKSVADVEENEMQAIKSKWSKSADFTGRSLLNLTKKEQAWIKEHSTIHYVIDNFWEPVEFLSKNDQKYSGIASSYMELIVQKTGLNFVRIPTKEWSQSVEAINSRKADLYTCVAKTPSREKVVNFTKPYIDMPLVFVAKQNSEFITDIQQLNDKKVVLVKGYAINELLRKEHPQITYVEVDNLTQAFKAIVNSKANVYIDLLPIASNYIQKKGFSNLKISGITPYNLKFRMALRNDWDPLGIEIFNKAIDSITPEEKNRIYNKWVDVKYDKQIDYTTILEIVGVLLVLILASLFWNRKLSLEVGKRREAQEKLKELNKKLIEAMNEANSANEAKSSFLSNMSHEIRTPMNSILGFTELLDEQIEDKKLKSFIKTIRTSGQTLLVLINDILDLSKIESGKMEIVKKKTDLHQVLQESVGLFRLQAEQKGLALELQLEKEFPEALIVDGVRLKQVLINLLGNAMKFTDNGFVKVNADVEPVEGHLSKINLIIRVSDSGVGIKKEAQEKIFNLFEQQENQDVKKYGGTGLGLSICRKLALLMDGTLEVESEVGKGSTFILILKNIPIASMGNEELEDEEDLNIGNIEFNEATILVADDVAENRLLVKESFSGTKIKIVEAVDGEDALQKVKENKIDLIFMDIRMPKLDGYSATRMIKEEFDIPVVALTASIMQSDIEKLKEQRFDDYLRKPVAKKELYLVVSKYLSHTNQLSKEKEIEVSSSQNEQEIASFIKKVPKEVIKLFEDAKTTNDLSLIESFAKRLEEEAHKLEMSFMEEFAKDLREKVELFEIEELKQMMQQFEKIIEG</sequence>
<dbReference type="InterPro" id="IPR001638">
    <property type="entry name" value="Solute-binding_3/MltF_N"/>
</dbReference>
<evidence type="ECO:0000256" key="4">
    <source>
        <dbReference type="ARBA" id="ARBA00022553"/>
    </source>
</evidence>
<dbReference type="PANTHER" id="PTHR45339">
    <property type="entry name" value="HYBRID SIGNAL TRANSDUCTION HISTIDINE KINASE J"/>
    <property type="match status" value="1"/>
</dbReference>
<dbReference type="SUPFAM" id="SSF47384">
    <property type="entry name" value="Homodimeric domain of signal transducing histidine kinase"/>
    <property type="match status" value="1"/>
</dbReference>
<dbReference type="EMBL" id="CP041165">
    <property type="protein sequence ID" value="QOP40834.1"/>
    <property type="molecule type" value="Genomic_DNA"/>
</dbReference>
<dbReference type="Pfam" id="PF00072">
    <property type="entry name" value="Response_reg"/>
    <property type="match status" value="1"/>
</dbReference>
<evidence type="ECO:0000256" key="11">
    <source>
        <dbReference type="ARBA" id="ARBA00023012"/>
    </source>
</evidence>
<dbReference type="Gene3D" id="3.30.565.10">
    <property type="entry name" value="Histidine kinase-like ATPase, C-terminal domain"/>
    <property type="match status" value="1"/>
</dbReference>
<dbReference type="GO" id="GO:0005524">
    <property type="term" value="F:ATP binding"/>
    <property type="evidence" value="ECO:0007669"/>
    <property type="project" value="UniProtKB-KW"/>
</dbReference>
<dbReference type="SUPFAM" id="SSF53850">
    <property type="entry name" value="Periplasmic binding protein-like II"/>
    <property type="match status" value="2"/>
</dbReference>
<feature type="coiled-coil region" evidence="14">
    <location>
        <begin position="532"/>
        <end position="566"/>
    </location>
</feature>
<dbReference type="FunFam" id="1.10.287.130:FF:000004">
    <property type="entry name" value="Ethylene receptor 1"/>
    <property type="match status" value="1"/>
</dbReference>
<evidence type="ECO:0000256" key="14">
    <source>
        <dbReference type="SAM" id="Coils"/>
    </source>
</evidence>
<dbReference type="SUPFAM" id="SSF55874">
    <property type="entry name" value="ATPase domain of HSP90 chaperone/DNA topoisomerase II/histidine kinase"/>
    <property type="match status" value="1"/>
</dbReference>
<dbReference type="InterPro" id="IPR004358">
    <property type="entry name" value="Sig_transdc_His_kin-like_C"/>
</dbReference>
<evidence type="ECO:0000256" key="1">
    <source>
        <dbReference type="ARBA" id="ARBA00000085"/>
    </source>
</evidence>
<dbReference type="Gene3D" id="3.40.190.10">
    <property type="entry name" value="Periplasmic binding protein-like II"/>
    <property type="match status" value="4"/>
</dbReference>
<keyword evidence="10" id="KW-1133">Transmembrane helix</keyword>
<comment type="subcellular location">
    <subcellularLocation>
        <location evidence="2">Membrane</location>
    </subcellularLocation>
</comment>
<dbReference type="AlphaFoldDB" id="A0A7M1ATT9"/>